<name>U2CC68_9BACE</name>
<dbReference type="HOGENOM" id="CLU_2434768_0_0_10"/>
<dbReference type="Proteomes" id="UP000016496">
    <property type="component" value="Unassembled WGS sequence"/>
</dbReference>
<sequence>MQTVGIRFSSHTAVNPLRHKRSLEASRGSVSPQRQLYFIPTKALFHRKATACLTRRNTSAYRDEARALLGRVLRFIRIEMVETPWAIKNK</sequence>
<evidence type="ECO:0000313" key="1">
    <source>
        <dbReference type="EMBL" id="ERI82125.1"/>
    </source>
</evidence>
<dbReference type="PATRIC" id="fig|1321819.3.peg.2431"/>
<evidence type="ECO:0000313" key="2">
    <source>
        <dbReference type="Proteomes" id="UP000016496"/>
    </source>
</evidence>
<protein>
    <submittedName>
        <fullName evidence="1">Uncharacterized protein</fullName>
    </submittedName>
</protein>
<comment type="caution">
    <text evidence="1">The sequence shown here is derived from an EMBL/GenBank/DDBJ whole genome shotgun (WGS) entry which is preliminary data.</text>
</comment>
<proteinExistence type="predicted"/>
<gene>
    <name evidence="1" type="ORF">HMPREF1981_02633</name>
</gene>
<organism evidence="1 2">
    <name type="scientific">Bacteroides pyogenes F0041</name>
    <dbReference type="NCBI Taxonomy" id="1321819"/>
    <lineage>
        <taxon>Bacteria</taxon>
        <taxon>Pseudomonadati</taxon>
        <taxon>Bacteroidota</taxon>
        <taxon>Bacteroidia</taxon>
        <taxon>Bacteroidales</taxon>
        <taxon>Bacteroidaceae</taxon>
        <taxon>Bacteroides</taxon>
    </lineage>
</organism>
<reference evidence="1 2" key="1">
    <citation type="submission" date="2013-08" db="EMBL/GenBank/DDBJ databases">
        <authorList>
            <person name="Weinstock G."/>
            <person name="Sodergren E."/>
            <person name="Wylie T."/>
            <person name="Fulton L."/>
            <person name="Fulton R."/>
            <person name="Fronick C."/>
            <person name="O'Laughlin M."/>
            <person name="Godfrey J."/>
            <person name="Miner T."/>
            <person name="Herter B."/>
            <person name="Appelbaum E."/>
            <person name="Cordes M."/>
            <person name="Lek S."/>
            <person name="Wollam A."/>
            <person name="Pepin K.H."/>
            <person name="Palsikar V.B."/>
            <person name="Mitreva M."/>
            <person name="Wilson R.K."/>
        </authorList>
    </citation>
    <scope>NUCLEOTIDE SEQUENCE [LARGE SCALE GENOMIC DNA]</scope>
    <source>
        <strain evidence="1 2">F0041</strain>
    </source>
</reference>
<dbReference type="EMBL" id="AWSV01000143">
    <property type="protein sequence ID" value="ERI82125.1"/>
    <property type="molecule type" value="Genomic_DNA"/>
</dbReference>
<dbReference type="AlphaFoldDB" id="U2CC68"/>
<accession>U2CC68</accession>